<proteinExistence type="predicted"/>
<dbReference type="RefSeq" id="WP_113953100.1">
    <property type="nucleotide sequence ID" value="NZ_QNRT01000001.1"/>
</dbReference>
<feature type="chain" id="PRO_5017199215" evidence="1">
    <location>
        <begin position="21"/>
        <end position="426"/>
    </location>
</feature>
<keyword evidence="3" id="KW-1185">Reference proteome</keyword>
<accession>A0A395JT76</accession>
<dbReference type="Proteomes" id="UP000253083">
    <property type="component" value="Unassembled WGS sequence"/>
</dbReference>
<dbReference type="EMBL" id="QNRT01000001">
    <property type="protein sequence ID" value="RBP53542.1"/>
    <property type="molecule type" value="Genomic_DNA"/>
</dbReference>
<name>A0A395JT76_9GAMM</name>
<evidence type="ECO:0000256" key="1">
    <source>
        <dbReference type="SAM" id="SignalP"/>
    </source>
</evidence>
<dbReference type="AlphaFoldDB" id="A0A395JT76"/>
<evidence type="ECO:0000313" key="3">
    <source>
        <dbReference type="Proteomes" id="UP000253083"/>
    </source>
</evidence>
<sequence>MKLTILASLLLAITVKPCFAEDPLDLPLISISHIENNFVGAFKVDYQNAMTSYDERLSTGYANGRIAYNKSTQTVFIDSHVYTDATGEFKIPNTLGQSGNPDNLPNATAVQDFTPLLPRASTANSQGMDSFGGMAVIGSELYLQVYDYYDAPATDTNTTLVVRNHNDLANSEVNGFFDLAGAGKTLSYISPIPRQWQSLLQGKYLAGNGGGVPINARVSIGPSLFAFNPADFGGKTSGNIQSKEWLSYSLSKPLSTSPGNWDGYNESLNNKLWTHNSGAWFGFIAAGTRTFVVLGGSAMHNSGGGYKITQTNGRLCGGPCPRDPHDASPYYWLYDVKDILSSSPSKTLLPYEYGEFDSRYVQYGEQGITGAVSGGAYDPDTGKLFLLLKSATANSNAGSPVVSVYQLPAQKKTNTTVPVLQLLLDE</sequence>
<dbReference type="InParanoid" id="A0A395JT76"/>
<protein>
    <submittedName>
        <fullName evidence="2">Uncharacterized protein</fullName>
    </submittedName>
</protein>
<organism evidence="2 3">
    <name type="scientific">Arenicella xantha</name>
    <dbReference type="NCBI Taxonomy" id="644221"/>
    <lineage>
        <taxon>Bacteria</taxon>
        <taxon>Pseudomonadati</taxon>
        <taxon>Pseudomonadota</taxon>
        <taxon>Gammaproteobacteria</taxon>
        <taxon>Arenicellales</taxon>
        <taxon>Arenicellaceae</taxon>
        <taxon>Arenicella</taxon>
    </lineage>
</organism>
<evidence type="ECO:0000313" key="2">
    <source>
        <dbReference type="EMBL" id="RBP53542.1"/>
    </source>
</evidence>
<comment type="caution">
    <text evidence="2">The sequence shown here is derived from an EMBL/GenBank/DDBJ whole genome shotgun (WGS) entry which is preliminary data.</text>
</comment>
<dbReference type="OrthoDB" id="5485925at2"/>
<keyword evidence="1" id="KW-0732">Signal</keyword>
<gene>
    <name evidence="2" type="ORF">DFR28_101929</name>
</gene>
<feature type="signal peptide" evidence="1">
    <location>
        <begin position="1"/>
        <end position="20"/>
    </location>
</feature>
<reference evidence="2 3" key="1">
    <citation type="submission" date="2018-06" db="EMBL/GenBank/DDBJ databases">
        <title>Genomic Encyclopedia of Type Strains, Phase IV (KMG-IV): sequencing the most valuable type-strain genomes for metagenomic binning, comparative biology and taxonomic classification.</title>
        <authorList>
            <person name="Goeker M."/>
        </authorList>
    </citation>
    <scope>NUCLEOTIDE SEQUENCE [LARGE SCALE GENOMIC DNA]</scope>
    <source>
        <strain evidence="2 3">DSM 24032</strain>
    </source>
</reference>